<keyword evidence="1" id="KW-0677">Repeat</keyword>
<organism evidence="4 5">
    <name type="scientific">Parascaris equorum</name>
    <name type="common">Equine roundworm</name>
    <dbReference type="NCBI Taxonomy" id="6256"/>
    <lineage>
        <taxon>Eukaryota</taxon>
        <taxon>Metazoa</taxon>
        <taxon>Ecdysozoa</taxon>
        <taxon>Nematoda</taxon>
        <taxon>Chromadorea</taxon>
        <taxon>Rhabditida</taxon>
        <taxon>Spirurina</taxon>
        <taxon>Ascaridomorpha</taxon>
        <taxon>Ascaridoidea</taxon>
        <taxon>Ascarididae</taxon>
        <taxon>Parascaris</taxon>
    </lineage>
</organism>
<feature type="domain" description="Nematode cuticle collagen N-terminal" evidence="3">
    <location>
        <begin position="12"/>
        <end position="59"/>
    </location>
</feature>
<dbReference type="InterPro" id="IPR002486">
    <property type="entry name" value="Col_cuticle_N"/>
</dbReference>
<accession>A0A914RCZ7</accession>
<name>A0A914RCZ7_PAREQ</name>
<evidence type="ECO:0000259" key="3">
    <source>
        <dbReference type="SMART" id="SM01088"/>
    </source>
</evidence>
<proteinExistence type="predicted"/>
<feature type="transmembrane region" description="Helical" evidence="2">
    <location>
        <begin position="12"/>
        <end position="39"/>
    </location>
</feature>
<keyword evidence="2" id="KW-0812">Transmembrane</keyword>
<dbReference type="WBParaSite" id="PEQ_0000437301-mRNA-1">
    <property type="protein sequence ID" value="PEQ_0000437301-mRNA-1"/>
    <property type="gene ID" value="PEQ_0000437301"/>
</dbReference>
<evidence type="ECO:0000313" key="4">
    <source>
        <dbReference type="Proteomes" id="UP000887564"/>
    </source>
</evidence>
<evidence type="ECO:0000256" key="1">
    <source>
        <dbReference type="ARBA" id="ARBA00022737"/>
    </source>
</evidence>
<evidence type="ECO:0000256" key="2">
    <source>
        <dbReference type="SAM" id="Phobius"/>
    </source>
</evidence>
<dbReference type="AlphaFoldDB" id="A0A914RCZ7"/>
<sequence>MDVRSRVNAYRLVAYAAITFSFVAILTICVTLSIVYNYIHHVRKQMHVEIAFCKPSYASSR</sequence>
<reference evidence="5" key="1">
    <citation type="submission" date="2022-11" db="UniProtKB">
        <authorList>
            <consortium name="WormBaseParasite"/>
        </authorList>
    </citation>
    <scope>IDENTIFICATION</scope>
</reference>
<protein>
    <submittedName>
        <fullName evidence="5">Nematode cuticle collagen N-terminal domain-containing protein</fullName>
    </submittedName>
</protein>
<dbReference type="GO" id="GO:0042302">
    <property type="term" value="F:structural constituent of cuticle"/>
    <property type="evidence" value="ECO:0007669"/>
    <property type="project" value="InterPro"/>
</dbReference>
<keyword evidence="2" id="KW-0472">Membrane</keyword>
<dbReference type="Proteomes" id="UP000887564">
    <property type="component" value="Unplaced"/>
</dbReference>
<evidence type="ECO:0000313" key="5">
    <source>
        <dbReference type="WBParaSite" id="PEQ_0000437301-mRNA-1"/>
    </source>
</evidence>
<keyword evidence="4" id="KW-1185">Reference proteome</keyword>
<dbReference type="Pfam" id="PF01484">
    <property type="entry name" value="Col_cuticle_N"/>
    <property type="match status" value="1"/>
</dbReference>
<keyword evidence="2" id="KW-1133">Transmembrane helix</keyword>
<dbReference type="SMART" id="SM01088">
    <property type="entry name" value="Col_cuticle_N"/>
    <property type="match status" value="1"/>
</dbReference>